<dbReference type="InterPro" id="IPR039329">
    <property type="entry name" value="SIAE"/>
</dbReference>
<organism evidence="4 5">
    <name type="scientific">Bacteroides caccae</name>
    <dbReference type="NCBI Taxonomy" id="47678"/>
    <lineage>
        <taxon>Bacteria</taxon>
        <taxon>Pseudomonadati</taxon>
        <taxon>Bacteroidota</taxon>
        <taxon>Bacteroidia</taxon>
        <taxon>Bacteroidales</taxon>
        <taxon>Bacteroidaceae</taxon>
        <taxon>Bacteroides</taxon>
    </lineage>
</organism>
<name>A0AA95C0P0_9BACE</name>
<evidence type="ECO:0000313" key="4">
    <source>
        <dbReference type="EMBL" id="UVQ97456.1"/>
    </source>
</evidence>
<feature type="chain" id="PRO_5041681697" evidence="2">
    <location>
        <begin position="20"/>
        <end position="468"/>
    </location>
</feature>
<protein>
    <submittedName>
        <fullName evidence="4">Sialate O-acetylesterase</fullName>
    </submittedName>
</protein>
<dbReference type="Gene3D" id="3.40.50.1110">
    <property type="entry name" value="SGNH hydrolase"/>
    <property type="match status" value="1"/>
</dbReference>
<feature type="signal peptide" evidence="2">
    <location>
        <begin position="1"/>
        <end position="19"/>
    </location>
</feature>
<dbReference type="GO" id="GO:0001681">
    <property type="term" value="F:sialate O-acetylesterase activity"/>
    <property type="evidence" value="ECO:0007669"/>
    <property type="project" value="InterPro"/>
</dbReference>
<dbReference type="AlphaFoldDB" id="A0AA95C0P0"/>
<dbReference type="InterPro" id="IPR036514">
    <property type="entry name" value="SGNH_hydro_sf"/>
</dbReference>
<accession>A0AA95C0P0</accession>
<evidence type="ECO:0000259" key="3">
    <source>
        <dbReference type="Pfam" id="PF03629"/>
    </source>
</evidence>
<keyword evidence="1" id="KW-0378">Hydrolase</keyword>
<dbReference type="Pfam" id="PF03629">
    <property type="entry name" value="SASA"/>
    <property type="match status" value="1"/>
</dbReference>
<dbReference type="Proteomes" id="UP001060260">
    <property type="component" value="Chromosome"/>
</dbReference>
<dbReference type="SUPFAM" id="SSF52266">
    <property type="entry name" value="SGNH hydrolase"/>
    <property type="match status" value="1"/>
</dbReference>
<feature type="domain" description="Sialate O-acetylesterase" evidence="3">
    <location>
        <begin position="110"/>
        <end position="355"/>
    </location>
</feature>
<gene>
    <name evidence="4" type="ORF">NXW23_03540</name>
</gene>
<dbReference type="GO" id="GO:0005975">
    <property type="term" value="P:carbohydrate metabolic process"/>
    <property type="evidence" value="ECO:0007669"/>
    <property type="project" value="TreeGrafter"/>
</dbReference>
<keyword evidence="2" id="KW-0732">Signal</keyword>
<evidence type="ECO:0000313" key="5">
    <source>
        <dbReference type="Proteomes" id="UP001060260"/>
    </source>
</evidence>
<dbReference type="EMBL" id="CP103166">
    <property type="protein sequence ID" value="UVQ97456.1"/>
    <property type="molecule type" value="Genomic_DNA"/>
</dbReference>
<sequence>MKKNYLLLLFLSKIGLCWAQSYTPIALPSMFADHMVLQQNTSASVWGWGNASSMVKIVGSWAEKDTISAKVDCFGRWKAAIPTTKSGGPYTLQVFDDVSKVVLKDILLGEVWLCSGQSNMEWTPNNGLTDKEHEVADASCPDIRIFHVPKRASHSLQEDCDGQWDICTPEVMRKRSAIAYFFARHLRDSLQVPVGVMVAAWGGTPAESWTPTEIVQSNPNFRLWQIKQTYPWWPMEAGVLYNHMIHPLLPFTFAGTIWYQGETNRDNPHYYGILMKSMIEAWRREAGRCFPFYQVQIAPFLYKSKDNGPALIREAQEWVTRHTEETGLVVISDCVEDISTIHPINKRPVGKRLADLVLAKKYKVLNGIHESPFLKQCKIEDNKLVLTFSSVQNGIICRDKEIKGMEIAGPDGVFVRAKVVINSKNQLLVFSPKVKIPVAAKYCFDDATIGNLFNKEGYPVAPFRTKIF</sequence>
<dbReference type="InterPro" id="IPR005181">
    <property type="entry name" value="SASA"/>
</dbReference>
<evidence type="ECO:0000256" key="1">
    <source>
        <dbReference type="ARBA" id="ARBA00022801"/>
    </source>
</evidence>
<proteinExistence type="predicted"/>
<dbReference type="PANTHER" id="PTHR22901">
    <property type="entry name" value="SIALATE O-ACETYLESTERASE"/>
    <property type="match status" value="1"/>
</dbReference>
<reference evidence="4" key="1">
    <citation type="submission" date="2022-08" db="EMBL/GenBank/DDBJ databases">
        <title>Genome Sequencing of Bacteroides fragilis Group Isolates with Nanopore Technology.</title>
        <authorList>
            <person name="Tisza M.J."/>
            <person name="Smith D."/>
            <person name="Dekker J.P."/>
        </authorList>
    </citation>
    <scope>NUCLEOTIDE SEQUENCE</scope>
    <source>
        <strain evidence="4">BFG-474</strain>
    </source>
</reference>
<dbReference type="PANTHER" id="PTHR22901:SF0">
    <property type="entry name" value="SIALATE O-ACETYLESTERASE"/>
    <property type="match status" value="1"/>
</dbReference>
<evidence type="ECO:0000256" key="2">
    <source>
        <dbReference type="SAM" id="SignalP"/>
    </source>
</evidence>